<keyword evidence="1" id="KW-0732">Signal</keyword>
<dbReference type="AlphaFoldDB" id="A0A9X1WBN2"/>
<dbReference type="RefSeq" id="WP_244357208.1">
    <property type="nucleotide sequence ID" value="NZ_JAJNNZ010000007.1"/>
</dbReference>
<gene>
    <name evidence="2" type="ORF">LNL84_10560</name>
</gene>
<evidence type="ECO:0000313" key="3">
    <source>
        <dbReference type="Proteomes" id="UP001139488"/>
    </source>
</evidence>
<sequence length="268" mass="30984">MFVFISLAVALCTLLGLSYAAKKHSSQHEHRYQLIVALRDIIEVTRQHRNAAHYTLMFGQDKSRHITLTQQRLTKMSSDLIELAPFDNKPMYRILEQNIKQLLGRWSQLNVSRSQIAHGKIIRHSLLLIDDLVVDWIANQYSDALDIEYSQTWQGVFDCLDALTQLRLCIDYIDNEKGDSRLVRRMETLQKKLIRLSVNTPTRVPSPTSSLAMTTLEQYIENPTTIRSKEDMYQLTTTLSEVIFLIYDTTINEVIQELYQPLPKTALA</sequence>
<proteinExistence type="predicted"/>
<dbReference type="EMBL" id="JAJNNZ010000007">
    <property type="protein sequence ID" value="MCJ2377269.1"/>
    <property type="molecule type" value="Genomic_DNA"/>
</dbReference>
<comment type="caution">
    <text evidence="2">The sequence shown here is derived from an EMBL/GenBank/DDBJ whole genome shotgun (WGS) entry which is preliminary data.</text>
</comment>
<organism evidence="2 3">
    <name type="scientific">Vibrio gelatinilyticus</name>
    <dbReference type="NCBI Taxonomy" id="2893468"/>
    <lineage>
        <taxon>Bacteria</taxon>
        <taxon>Pseudomonadati</taxon>
        <taxon>Pseudomonadota</taxon>
        <taxon>Gammaproteobacteria</taxon>
        <taxon>Vibrionales</taxon>
        <taxon>Vibrionaceae</taxon>
        <taxon>Vibrio</taxon>
    </lineage>
</organism>
<evidence type="ECO:0000256" key="1">
    <source>
        <dbReference type="SAM" id="SignalP"/>
    </source>
</evidence>
<name>A0A9X1WBN2_9VIBR</name>
<feature type="signal peptide" evidence="1">
    <location>
        <begin position="1"/>
        <end position="20"/>
    </location>
</feature>
<evidence type="ECO:0008006" key="4">
    <source>
        <dbReference type="Google" id="ProtNLM"/>
    </source>
</evidence>
<evidence type="ECO:0000313" key="2">
    <source>
        <dbReference type="EMBL" id="MCJ2377269.1"/>
    </source>
</evidence>
<accession>A0A9X1WBN2</accession>
<dbReference type="Proteomes" id="UP001139488">
    <property type="component" value="Unassembled WGS sequence"/>
</dbReference>
<protein>
    <recommendedName>
        <fullName evidence="4">Nitrate/nitrite sensing protein domain-containing protein</fullName>
    </recommendedName>
</protein>
<feature type="chain" id="PRO_5040858817" description="Nitrate/nitrite sensing protein domain-containing protein" evidence="1">
    <location>
        <begin position="21"/>
        <end position="268"/>
    </location>
</feature>
<reference evidence="2" key="1">
    <citation type="submission" date="2021-11" db="EMBL/GenBank/DDBJ databases">
        <title>Vibrio ZSDE26 sp. nov. and Vibrio ZSDZ34 sp. nov., isolated from coastal seawater in Qingdao.</title>
        <authorList>
            <person name="Zhang P."/>
        </authorList>
    </citation>
    <scope>NUCLEOTIDE SEQUENCE</scope>
    <source>
        <strain evidence="2">ZSDZ34</strain>
    </source>
</reference>
<keyword evidence="3" id="KW-1185">Reference proteome</keyword>